<dbReference type="OrthoDB" id="9802600at2"/>
<dbReference type="InterPro" id="IPR016518">
    <property type="entry name" value="Alpha-L-fucosidase"/>
</dbReference>
<feature type="domain" description="Glycosyl hydrolase family 95 N-terminal" evidence="2">
    <location>
        <begin position="11"/>
        <end position="262"/>
    </location>
</feature>
<dbReference type="EMBL" id="RRCN01000001">
    <property type="protein sequence ID" value="RRJ67868.1"/>
    <property type="molecule type" value="Genomic_DNA"/>
</dbReference>
<feature type="domain" description="Glycosyl hydrolase family 95 catalytic" evidence="4">
    <location>
        <begin position="291"/>
        <end position="723"/>
    </location>
</feature>
<feature type="domain" description="Alpha fucosidase A-like C-terminal" evidence="3">
    <location>
        <begin position="725"/>
        <end position="785"/>
    </location>
</feature>
<evidence type="ECO:0000259" key="4">
    <source>
        <dbReference type="Pfam" id="PF22124"/>
    </source>
</evidence>
<evidence type="ECO:0000259" key="3">
    <source>
        <dbReference type="Pfam" id="PF21307"/>
    </source>
</evidence>
<dbReference type="GO" id="GO:0004560">
    <property type="term" value="F:alpha-L-fucosidase activity"/>
    <property type="evidence" value="ECO:0007669"/>
    <property type="project" value="InterPro"/>
</dbReference>
<comment type="caution">
    <text evidence="5">The sequence shown here is derived from an EMBL/GenBank/DDBJ whole genome shotgun (WGS) entry which is preliminary data.</text>
</comment>
<dbReference type="Pfam" id="PF14498">
    <property type="entry name" value="Glyco_hyd_65N_2"/>
    <property type="match status" value="1"/>
</dbReference>
<name>A0A3P3UE21_9BACL</name>
<keyword evidence="6" id="KW-1185">Reference proteome</keyword>
<gene>
    <name evidence="5" type="ORF">EHV15_31030</name>
</gene>
<organism evidence="5 6">
    <name type="scientific">Paenibacillus oralis</name>
    <dbReference type="NCBI Taxonomy" id="2490856"/>
    <lineage>
        <taxon>Bacteria</taxon>
        <taxon>Bacillati</taxon>
        <taxon>Bacillota</taxon>
        <taxon>Bacilli</taxon>
        <taxon>Bacillales</taxon>
        <taxon>Paenibacillaceae</taxon>
        <taxon>Paenibacillus</taxon>
    </lineage>
</organism>
<accession>A0A3P3UE21</accession>
<dbReference type="PIRSF" id="PIRSF007663">
    <property type="entry name" value="UCP007663"/>
    <property type="match status" value="1"/>
</dbReference>
<dbReference type="SUPFAM" id="SSF48208">
    <property type="entry name" value="Six-hairpin glycosidases"/>
    <property type="match status" value="1"/>
</dbReference>
<evidence type="ECO:0000256" key="1">
    <source>
        <dbReference type="SAM" id="MobiDB-lite"/>
    </source>
</evidence>
<feature type="region of interest" description="Disordered" evidence="1">
    <location>
        <begin position="317"/>
        <end position="351"/>
    </location>
</feature>
<protein>
    <submittedName>
        <fullName evidence="5">Glycoside hydrolase family 95 protein</fullName>
    </submittedName>
</protein>
<dbReference type="Gene3D" id="2.70.98.50">
    <property type="entry name" value="putative glycoside hydrolase family protein from bacillus halodurans"/>
    <property type="match status" value="1"/>
</dbReference>
<proteinExistence type="predicted"/>
<dbReference type="InterPro" id="IPR049053">
    <property type="entry name" value="AFCA-like_C"/>
</dbReference>
<reference evidence="5 6" key="1">
    <citation type="submission" date="2018-11" db="EMBL/GenBank/DDBJ databases">
        <title>Genome sequencing of Paenibacillus sp. KCOM 3021 (= ChDC PVNT-B20).</title>
        <authorList>
            <person name="Kook J.-K."/>
            <person name="Park S.-N."/>
            <person name="Lim Y.K."/>
        </authorList>
    </citation>
    <scope>NUCLEOTIDE SEQUENCE [LARGE SCALE GENOMIC DNA]</scope>
    <source>
        <strain evidence="5 6">KCOM 3021</strain>
    </source>
</reference>
<dbReference type="PANTHER" id="PTHR31084:SF0">
    <property type="entry name" value="ALPHA-L-FUCOSIDASE 2"/>
    <property type="match status" value="1"/>
</dbReference>
<dbReference type="Pfam" id="PF21307">
    <property type="entry name" value="Glyco_hydro_95_C"/>
    <property type="match status" value="1"/>
</dbReference>
<evidence type="ECO:0000313" key="5">
    <source>
        <dbReference type="EMBL" id="RRJ67868.1"/>
    </source>
</evidence>
<evidence type="ECO:0000259" key="2">
    <source>
        <dbReference type="Pfam" id="PF14498"/>
    </source>
</evidence>
<sequence>MVRSAEAGWKLWYKQPASRWEEALPIGNGRIGGMIYGGVWQELIALNEDTLWSGFPRDTQNYDALRHLKKARELIFSGKYKEAEQLVEAKMVGTGTEAYQPLGHLNLELLEDVPEISDYRRDLDLDAGVATVSYRLGGTAYTREVLVSAVDQVLAVHISAEGEGTIDLSVSLDSPQVFRSEALPGQAGIIMRGHCPSHIADNYRGDHPQSVLYEEGLGLSFEAHVQALTEGGTVGADESGRLIVRGARKATFLLAAATDFAGYQAMPGTGMAEGELGEKCSAVLKEAASLGYERLRERHTADHRGLFRRVELRLGGGEPSELPAGERFEGTEPAEFPVSERPGSTEPSQLPTDERLEAYRGGAQDLELEALYFQYGRYLLMASSRPGTEPANLQGIWNPHIQPPWNSGYTTNINAQMNYWPAEVANLSECHEPLFRLIRDLSDTGARTARIHYGCRGWTAHHNVDLWRQSTPTDGQANWAFWPMGGVWLCRHLWEHYEFTRDDEFLRETAYPLLKGATEFCQDWLVVGPDGLLTTAPSTSPENQFLTPEGEKCSVSAGTTMDLTLIRELFAHTIRVAEILGVDEEWRRELAEMAERMAGPQIGPDGRLQEWSENFSEAEPGHRHVSHLYGLYPGDSITVRDTPELAEAVRKSLASRIQNGGGHTGWSCAWLINLYARLGDGETAHRFVETLLSRSTYPNLFDDHPPFQIDGNFGGAAGIAEMLLQSHMDGIDLLPALPKAWASGQVHGLRARGGFTVDMAWEGGGLSSACITSAGGGWCTVRGLNGRRVHLPDGSTAGDGERFWTEPHAVYWIK</sequence>
<dbReference type="InterPro" id="IPR054363">
    <property type="entry name" value="GH95_cat"/>
</dbReference>
<dbReference type="AlphaFoldDB" id="A0A3P3UE21"/>
<dbReference type="PANTHER" id="PTHR31084">
    <property type="entry name" value="ALPHA-L-FUCOSIDASE 2"/>
    <property type="match status" value="1"/>
</dbReference>
<dbReference type="InterPro" id="IPR008928">
    <property type="entry name" value="6-hairpin_glycosidase_sf"/>
</dbReference>
<dbReference type="Gene3D" id="1.50.10.10">
    <property type="match status" value="1"/>
</dbReference>
<evidence type="ECO:0000313" key="6">
    <source>
        <dbReference type="Proteomes" id="UP000267017"/>
    </source>
</evidence>
<dbReference type="GO" id="GO:0005975">
    <property type="term" value="P:carbohydrate metabolic process"/>
    <property type="evidence" value="ECO:0007669"/>
    <property type="project" value="InterPro"/>
</dbReference>
<dbReference type="FunFam" id="1.50.10.10:FF:000028">
    <property type="entry name" value="Alpha-L-fucosidase 2"/>
    <property type="match status" value="1"/>
</dbReference>
<dbReference type="Proteomes" id="UP000267017">
    <property type="component" value="Unassembled WGS sequence"/>
</dbReference>
<dbReference type="Pfam" id="PF22124">
    <property type="entry name" value="Glyco_hydro_95_cat"/>
    <property type="match status" value="1"/>
</dbReference>
<dbReference type="InterPro" id="IPR012341">
    <property type="entry name" value="6hp_glycosidase-like_sf"/>
</dbReference>
<keyword evidence="5" id="KW-0378">Hydrolase</keyword>
<dbReference type="InterPro" id="IPR027414">
    <property type="entry name" value="GH95_N_dom"/>
</dbReference>